<dbReference type="CDD" id="cd02440">
    <property type="entry name" value="AdoMet_MTases"/>
    <property type="match status" value="1"/>
</dbReference>
<dbReference type="PANTHER" id="PTHR43464">
    <property type="entry name" value="METHYLTRANSFERASE"/>
    <property type="match status" value="1"/>
</dbReference>
<feature type="region of interest" description="Disordered" evidence="4">
    <location>
        <begin position="1"/>
        <end position="28"/>
    </location>
</feature>
<keyword evidence="2 6" id="KW-0808">Transferase</keyword>
<evidence type="ECO:0000313" key="7">
    <source>
        <dbReference type="Proteomes" id="UP000313359"/>
    </source>
</evidence>
<keyword evidence="7" id="KW-1185">Reference proteome</keyword>
<evidence type="ECO:0000313" key="6">
    <source>
        <dbReference type="EMBL" id="RPD55677.1"/>
    </source>
</evidence>
<dbReference type="Proteomes" id="UP000313359">
    <property type="component" value="Unassembled WGS sequence"/>
</dbReference>
<organism evidence="6 7">
    <name type="scientific">Lentinus tigrinus ALCF2SS1-6</name>
    <dbReference type="NCBI Taxonomy" id="1328759"/>
    <lineage>
        <taxon>Eukaryota</taxon>
        <taxon>Fungi</taxon>
        <taxon>Dikarya</taxon>
        <taxon>Basidiomycota</taxon>
        <taxon>Agaricomycotina</taxon>
        <taxon>Agaricomycetes</taxon>
        <taxon>Polyporales</taxon>
        <taxon>Polyporaceae</taxon>
        <taxon>Lentinus</taxon>
    </lineage>
</organism>
<dbReference type="Pfam" id="PF13847">
    <property type="entry name" value="Methyltransf_31"/>
    <property type="match status" value="1"/>
</dbReference>
<proteinExistence type="predicted"/>
<dbReference type="Gene3D" id="3.40.50.150">
    <property type="entry name" value="Vaccinia Virus protein VP39"/>
    <property type="match status" value="1"/>
</dbReference>
<dbReference type="STRING" id="1328759.A0A5C2RXA3"/>
<keyword evidence="3" id="KW-0949">S-adenosyl-L-methionine</keyword>
<evidence type="ECO:0000256" key="3">
    <source>
        <dbReference type="ARBA" id="ARBA00022691"/>
    </source>
</evidence>
<evidence type="ECO:0000256" key="1">
    <source>
        <dbReference type="ARBA" id="ARBA00022603"/>
    </source>
</evidence>
<evidence type="ECO:0000259" key="5">
    <source>
        <dbReference type="Pfam" id="PF13847"/>
    </source>
</evidence>
<evidence type="ECO:0000256" key="4">
    <source>
        <dbReference type="SAM" id="MobiDB-lite"/>
    </source>
</evidence>
<name>A0A5C2RXA3_9APHY</name>
<feature type="compositionally biased region" description="Low complexity" evidence="4">
    <location>
        <begin position="7"/>
        <end position="17"/>
    </location>
</feature>
<dbReference type="GO" id="GO:0008168">
    <property type="term" value="F:methyltransferase activity"/>
    <property type="evidence" value="ECO:0007669"/>
    <property type="project" value="UniProtKB-KW"/>
</dbReference>
<dbReference type="GO" id="GO:0032259">
    <property type="term" value="P:methylation"/>
    <property type="evidence" value="ECO:0007669"/>
    <property type="project" value="UniProtKB-KW"/>
</dbReference>
<gene>
    <name evidence="6" type="ORF">L227DRAFT_298332</name>
</gene>
<dbReference type="AlphaFoldDB" id="A0A5C2RXA3"/>
<dbReference type="InterPro" id="IPR029063">
    <property type="entry name" value="SAM-dependent_MTases_sf"/>
</dbReference>
<evidence type="ECO:0000256" key="2">
    <source>
        <dbReference type="ARBA" id="ARBA00022679"/>
    </source>
</evidence>
<protein>
    <submittedName>
        <fullName evidence="6">S-adenosyl-L-methionine-dependent methyltransferase</fullName>
    </submittedName>
</protein>
<accession>A0A5C2RXA3</accession>
<reference evidence="6" key="1">
    <citation type="journal article" date="2018" name="Genome Biol. Evol.">
        <title>Genomics and development of Lentinus tigrinus, a white-rot wood-decaying mushroom with dimorphic fruiting bodies.</title>
        <authorList>
            <person name="Wu B."/>
            <person name="Xu Z."/>
            <person name="Knudson A."/>
            <person name="Carlson A."/>
            <person name="Chen N."/>
            <person name="Kovaka S."/>
            <person name="LaButti K."/>
            <person name="Lipzen A."/>
            <person name="Pennachio C."/>
            <person name="Riley R."/>
            <person name="Schakwitz W."/>
            <person name="Umezawa K."/>
            <person name="Ohm R.A."/>
            <person name="Grigoriev I.V."/>
            <person name="Nagy L.G."/>
            <person name="Gibbons J."/>
            <person name="Hibbett D."/>
        </authorList>
    </citation>
    <scope>NUCLEOTIDE SEQUENCE [LARGE SCALE GENOMIC DNA]</scope>
    <source>
        <strain evidence="6">ALCF2SS1-6</strain>
    </source>
</reference>
<keyword evidence="1 6" id="KW-0489">Methyltransferase</keyword>
<dbReference type="OrthoDB" id="3647at2759"/>
<dbReference type="PANTHER" id="PTHR43464:SF19">
    <property type="entry name" value="UBIQUINONE BIOSYNTHESIS O-METHYLTRANSFERASE, MITOCHONDRIAL"/>
    <property type="match status" value="1"/>
</dbReference>
<feature type="compositionally biased region" description="Basic and acidic residues" evidence="4">
    <location>
        <begin position="19"/>
        <end position="28"/>
    </location>
</feature>
<feature type="domain" description="Methyltransferase" evidence="5">
    <location>
        <begin position="78"/>
        <end position="217"/>
    </location>
</feature>
<dbReference type="SUPFAM" id="SSF53335">
    <property type="entry name" value="S-adenosyl-L-methionine-dependent methyltransferases"/>
    <property type="match status" value="1"/>
</dbReference>
<dbReference type="EMBL" id="ML122293">
    <property type="protein sequence ID" value="RPD55677.1"/>
    <property type="molecule type" value="Genomic_DNA"/>
</dbReference>
<sequence length="280" mass="30496">MSEADRPAATPTSAPPSGTEHEHEHEHKDDDFAAANKAYFDAHADKVEEMHPEWRAATRKQVDAMRAEWPGLFDGERTAALDFACGIGLVSEALLATGYVKSVVGVDISQASVDRYNALAARLEYAPEKMKAVCAELKGDPDELDGAKFDIVVVRTVPLPFSPSTTVHVGNELQCCASYHHIASIDATTRVLASFLKPGGSLLITDLKAEADNRELVPEAHHSTVPHTRGIAEARLRETFKGAGLGEFVMKDAGQEDMTHWGRERVQVTWFVARGVKPAQ</sequence>
<dbReference type="InterPro" id="IPR025714">
    <property type="entry name" value="Methyltranfer_dom"/>
</dbReference>